<evidence type="ECO:0000313" key="1">
    <source>
        <dbReference type="EMBL" id="GAC62383.1"/>
    </source>
</evidence>
<proteinExistence type="predicted"/>
<reference evidence="1 2" key="1">
    <citation type="submission" date="2012-12" db="EMBL/GenBank/DDBJ databases">
        <title>Whole genome shotgun sequence of Gordonia sihwensis NBRC 108236.</title>
        <authorList>
            <person name="Yoshida I."/>
            <person name="Hosoyama A."/>
            <person name="Tsuchikane K."/>
            <person name="Ando Y."/>
            <person name="Baba S."/>
            <person name="Ohji S."/>
            <person name="Hamada M."/>
            <person name="Tamura T."/>
            <person name="Yamazoe A."/>
            <person name="Yamazaki S."/>
            <person name="Fujita N."/>
        </authorList>
    </citation>
    <scope>NUCLEOTIDE SEQUENCE [LARGE SCALE GENOMIC DNA]</scope>
    <source>
        <strain evidence="1 2">NBRC 108236</strain>
    </source>
</reference>
<dbReference type="AlphaFoldDB" id="L7LQK7"/>
<evidence type="ECO:0000313" key="2">
    <source>
        <dbReference type="Proteomes" id="UP000035083"/>
    </source>
</evidence>
<sequence length="96" mass="10986">MSGDNKESDSEERVIESVEELRWLRMNDELLWWGPKRMRPRHSPCLFDTTPLVPYWDDNGLPTGGYGLRASCALNGWVLNLDVGPGVFPIKVRRSV</sequence>
<name>L7LQK7_9ACTN</name>
<accession>L7LQK7</accession>
<comment type="caution">
    <text evidence="1">The sequence shown here is derived from an EMBL/GenBank/DDBJ whole genome shotgun (WGS) entry which is preliminary data.</text>
</comment>
<organism evidence="1 2">
    <name type="scientific">Gordonia sihwensis NBRC 108236</name>
    <dbReference type="NCBI Taxonomy" id="1223544"/>
    <lineage>
        <taxon>Bacteria</taxon>
        <taxon>Bacillati</taxon>
        <taxon>Actinomycetota</taxon>
        <taxon>Actinomycetes</taxon>
        <taxon>Mycobacteriales</taxon>
        <taxon>Gordoniaceae</taxon>
        <taxon>Gordonia</taxon>
    </lineage>
</organism>
<gene>
    <name evidence="1" type="ORF">GSI01S_33_00690</name>
</gene>
<keyword evidence="2" id="KW-1185">Reference proteome</keyword>
<dbReference type="EMBL" id="BANU01000033">
    <property type="protein sequence ID" value="GAC62383.1"/>
    <property type="molecule type" value="Genomic_DNA"/>
</dbReference>
<dbReference type="Proteomes" id="UP000035083">
    <property type="component" value="Unassembled WGS sequence"/>
</dbReference>
<protein>
    <submittedName>
        <fullName evidence="1">Uncharacterized protein</fullName>
    </submittedName>
</protein>